<dbReference type="GO" id="GO:0005829">
    <property type="term" value="C:cytosol"/>
    <property type="evidence" value="ECO:0007669"/>
    <property type="project" value="TreeGrafter"/>
</dbReference>
<dbReference type="PROSITE" id="PS01013">
    <property type="entry name" value="OSBP"/>
    <property type="match status" value="1"/>
</dbReference>
<dbReference type="InterPro" id="IPR037239">
    <property type="entry name" value="OSBP_sf"/>
</dbReference>
<accession>A0A8K0HJB4</accession>
<dbReference type="Pfam" id="PF01237">
    <property type="entry name" value="Oxysterol_BP"/>
    <property type="match status" value="1"/>
</dbReference>
<protein>
    <recommendedName>
        <fullName evidence="5">Oxysterol-binding protein</fullName>
    </recommendedName>
</protein>
<evidence type="ECO:0000313" key="3">
    <source>
        <dbReference type="EMBL" id="KAF3452729.1"/>
    </source>
</evidence>
<dbReference type="InterPro" id="IPR018494">
    <property type="entry name" value="Oxysterol-bd_CS"/>
</dbReference>
<proteinExistence type="inferred from homology"/>
<dbReference type="PANTHER" id="PTHR10972">
    <property type="entry name" value="OXYSTEROL-BINDING PROTEIN-RELATED"/>
    <property type="match status" value="1"/>
</dbReference>
<dbReference type="PANTHER" id="PTHR10972:SF102">
    <property type="entry name" value="OXYSTEROL-BINDING PROTEIN"/>
    <property type="match status" value="1"/>
</dbReference>
<dbReference type="InterPro" id="IPR000648">
    <property type="entry name" value="Oxysterol-bd"/>
</dbReference>
<organism evidence="3 4">
    <name type="scientific">Rhamnella rubrinervis</name>
    <dbReference type="NCBI Taxonomy" id="2594499"/>
    <lineage>
        <taxon>Eukaryota</taxon>
        <taxon>Viridiplantae</taxon>
        <taxon>Streptophyta</taxon>
        <taxon>Embryophyta</taxon>
        <taxon>Tracheophyta</taxon>
        <taxon>Spermatophyta</taxon>
        <taxon>Magnoliopsida</taxon>
        <taxon>eudicotyledons</taxon>
        <taxon>Gunneridae</taxon>
        <taxon>Pentapetalae</taxon>
        <taxon>rosids</taxon>
        <taxon>fabids</taxon>
        <taxon>Rosales</taxon>
        <taxon>Rhamnaceae</taxon>
        <taxon>rhamnoid group</taxon>
        <taxon>Rhamneae</taxon>
        <taxon>Rhamnella</taxon>
    </lineage>
</organism>
<dbReference type="EMBL" id="VOIH02000002">
    <property type="protein sequence ID" value="KAF3452729.1"/>
    <property type="molecule type" value="Genomic_DNA"/>
</dbReference>
<dbReference type="SUPFAM" id="SSF144000">
    <property type="entry name" value="Oxysterol-binding protein-like"/>
    <property type="match status" value="1"/>
</dbReference>
<dbReference type="Proteomes" id="UP000796880">
    <property type="component" value="Unassembled WGS sequence"/>
</dbReference>
<evidence type="ECO:0000256" key="2">
    <source>
        <dbReference type="RuleBase" id="RU003844"/>
    </source>
</evidence>
<dbReference type="AlphaFoldDB" id="A0A8K0HJB4"/>
<comment type="caution">
    <text evidence="3">The sequence shown here is derived from an EMBL/GenBank/DDBJ whole genome shotgun (WGS) entry which is preliminary data.</text>
</comment>
<evidence type="ECO:0008006" key="5">
    <source>
        <dbReference type="Google" id="ProtNLM"/>
    </source>
</evidence>
<comment type="similarity">
    <text evidence="1 2">Belongs to the OSBP family.</text>
</comment>
<evidence type="ECO:0000256" key="1">
    <source>
        <dbReference type="ARBA" id="ARBA00008842"/>
    </source>
</evidence>
<keyword evidence="4" id="KW-1185">Reference proteome</keyword>
<dbReference type="FunFam" id="2.40.160.120:FF:000011">
    <property type="entry name" value="Oxysterol-binding protein-related protein 4C"/>
    <property type="match status" value="1"/>
</dbReference>
<dbReference type="GO" id="GO:0016020">
    <property type="term" value="C:membrane"/>
    <property type="evidence" value="ECO:0007669"/>
    <property type="project" value="TreeGrafter"/>
</dbReference>
<dbReference type="OrthoDB" id="14833at2759"/>
<dbReference type="Gene3D" id="2.40.160.120">
    <property type="match status" value="1"/>
</dbReference>
<evidence type="ECO:0000313" key="4">
    <source>
        <dbReference type="Proteomes" id="UP000796880"/>
    </source>
</evidence>
<reference evidence="3" key="1">
    <citation type="submission" date="2020-03" db="EMBL/GenBank/DDBJ databases">
        <title>A high-quality chromosome-level genome assembly of a woody plant with both climbing and erect habits, Rhamnella rubrinervis.</title>
        <authorList>
            <person name="Lu Z."/>
            <person name="Yang Y."/>
            <person name="Zhu X."/>
            <person name="Sun Y."/>
        </authorList>
    </citation>
    <scope>NUCLEOTIDE SEQUENCE</scope>
    <source>
        <strain evidence="3">BYM</strain>
        <tissue evidence="3">Leaf</tissue>
    </source>
</reference>
<name>A0A8K0HJB4_9ROSA</name>
<sequence>MLPPIFNIPKSQLQCFSEPVYCVKNDMLETCNRRENPVDRFSAVVAWSISTKRPLNFGFAPFNPILGETHHVSRGTLNVLLEQVSHHPPVTALHATDDKENVELLWCQYPTPRFYGTSVETEVRGKRLLRLHNHGETYEMNSPKLLIKFLPVAGVDWIGKERIQCHKTGLEAELYYGGKSFFGLRGSHRSIKGKIFKSSPMKLLFEIDGHWDRTVTMKNVDSGEVREIYNAKDCISGLKTPIVKDQKEVWPSESAVIWSEVSKGILSRDWVKAREAKKAIEEKQRELLRERESSGGHQTWVPKHFIVSNSKEGGWDCSPIEIKVPPAPIIVPL</sequence>
<gene>
    <name evidence="3" type="ORF">FNV43_RR03162</name>
</gene>
<dbReference type="GO" id="GO:0032934">
    <property type="term" value="F:sterol binding"/>
    <property type="evidence" value="ECO:0007669"/>
    <property type="project" value="TreeGrafter"/>
</dbReference>
<dbReference type="Gene3D" id="6.10.140.1150">
    <property type="match status" value="1"/>
</dbReference>